<evidence type="ECO:0000313" key="5">
    <source>
        <dbReference type="Proteomes" id="UP000655751"/>
    </source>
</evidence>
<dbReference type="Proteomes" id="UP000655751">
    <property type="component" value="Unassembled WGS sequence"/>
</dbReference>
<proteinExistence type="predicted"/>
<dbReference type="InterPro" id="IPR050109">
    <property type="entry name" value="HTH-type_TetR-like_transc_reg"/>
</dbReference>
<dbReference type="SUPFAM" id="SSF46689">
    <property type="entry name" value="Homeodomain-like"/>
    <property type="match status" value="1"/>
</dbReference>
<feature type="DNA-binding region" description="H-T-H motif" evidence="2">
    <location>
        <begin position="36"/>
        <end position="55"/>
    </location>
</feature>
<dbReference type="GO" id="GO:0003700">
    <property type="term" value="F:DNA-binding transcription factor activity"/>
    <property type="evidence" value="ECO:0007669"/>
    <property type="project" value="TreeGrafter"/>
</dbReference>
<gene>
    <name evidence="4" type="ORF">IT779_10740</name>
</gene>
<evidence type="ECO:0000256" key="2">
    <source>
        <dbReference type="PROSITE-ProRule" id="PRU00335"/>
    </source>
</evidence>
<dbReference type="Gene3D" id="1.10.357.10">
    <property type="entry name" value="Tetracycline Repressor, domain 2"/>
    <property type="match status" value="1"/>
</dbReference>
<dbReference type="InterPro" id="IPR009057">
    <property type="entry name" value="Homeodomain-like_sf"/>
</dbReference>
<dbReference type="GO" id="GO:0000976">
    <property type="term" value="F:transcription cis-regulatory region binding"/>
    <property type="evidence" value="ECO:0007669"/>
    <property type="project" value="TreeGrafter"/>
</dbReference>
<dbReference type="Pfam" id="PF18556">
    <property type="entry name" value="TetR_C_35"/>
    <property type="match status" value="1"/>
</dbReference>
<dbReference type="EMBL" id="JADMLG010000003">
    <property type="protein sequence ID" value="MBH0776761.1"/>
    <property type="molecule type" value="Genomic_DNA"/>
</dbReference>
<keyword evidence="5" id="KW-1185">Reference proteome</keyword>
<sequence>MAGTRMRTDATPSEQERVLVDAAAHEFADVGIRRANMDLVARRAGVSRSTLYRRFPNKEELLTAVLRQTSTSIGRRIVARIDGMPPTDAIVEAFRVAVAEVDASPLLRRIMTSDTDLAGSIFGFLGPDMAVVLDTISTGVADALRAAGATMPDGDLRVAAELLVRLCTSLIQAPSPVIDFADERAVTEFGEKFLAKLVW</sequence>
<dbReference type="InterPro" id="IPR040611">
    <property type="entry name" value="AlkX_C"/>
</dbReference>
<reference evidence="4" key="1">
    <citation type="submission" date="2020-11" db="EMBL/GenBank/DDBJ databases">
        <title>Nocardia NEAU-351.nov., a novel actinomycete isolated from the cow dung.</title>
        <authorList>
            <person name="Zhang X."/>
        </authorList>
    </citation>
    <scope>NUCLEOTIDE SEQUENCE</scope>
    <source>
        <strain evidence="4">NEAU-351</strain>
    </source>
</reference>
<dbReference type="InterPro" id="IPR001647">
    <property type="entry name" value="HTH_TetR"/>
</dbReference>
<dbReference type="RefSeq" id="WP_196149075.1">
    <property type="nucleotide sequence ID" value="NZ_JADMLG010000003.1"/>
</dbReference>
<organism evidence="4 5">
    <name type="scientific">Nocardia bovistercoris</name>
    <dbReference type="NCBI Taxonomy" id="2785916"/>
    <lineage>
        <taxon>Bacteria</taxon>
        <taxon>Bacillati</taxon>
        <taxon>Actinomycetota</taxon>
        <taxon>Actinomycetes</taxon>
        <taxon>Mycobacteriales</taxon>
        <taxon>Nocardiaceae</taxon>
        <taxon>Nocardia</taxon>
    </lineage>
</organism>
<dbReference type="PRINTS" id="PR00455">
    <property type="entry name" value="HTHTETR"/>
</dbReference>
<dbReference type="PANTHER" id="PTHR30055">
    <property type="entry name" value="HTH-TYPE TRANSCRIPTIONAL REGULATOR RUTR"/>
    <property type="match status" value="1"/>
</dbReference>
<keyword evidence="1 2" id="KW-0238">DNA-binding</keyword>
<evidence type="ECO:0000259" key="3">
    <source>
        <dbReference type="PROSITE" id="PS50977"/>
    </source>
</evidence>
<evidence type="ECO:0000313" key="4">
    <source>
        <dbReference type="EMBL" id="MBH0776761.1"/>
    </source>
</evidence>
<dbReference type="AlphaFoldDB" id="A0A931I9Y1"/>
<dbReference type="PROSITE" id="PS50977">
    <property type="entry name" value="HTH_TETR_2"/>
    <property type="match status" value="1"/>
</dbReference>
<feature type="domain" description="HTH tetR-type" evidence="3">
    <location>
        <begin position="13"/>
        <end position="73"/>
    </location>
</feature>
<accession>A0A931I9Y1</accession>
<dbReference type="PANTHER" id="PTHR30055:SF153">
    <property type="entry name" value="HTH-TYPE TRANSCRIPTIONAL REPRESSOR RV3405C"/>
    <property type="match status" value="1"/>
</dbReference>
<dbReference type="Pfam" id="PF00440">
    <property type="entry name" value="TetR_N"/>
    <property type="match status" value="1"/>
</dbReference>
<evidence type="ECO:0000256" key="1">
    <source>
        <dbReference type="ARBA" id="ARBA00023125"/>
    </source>
</evidence>
<comment type="caution">
    <text evidence="4">The sequence shown here is derived from an EMBL/GenBank/DDBJ whole genome shotgun (WGS) entry which is preliminary data.</text>
</comment>
<protein>
    <submittedName>
        <fullName evidence="4">TetR/AcrR family transcriptional regulator</fullName>
    </submittedName>
</protein>
<name>A0A931I9Y1_9NOCA</name>